<organism evidence="2">
    <name type="scientific">Perkinsus marinus (strain ATCC 50983 / TXsc)</name>
    <dbReference type="NCBI Taxonomy" id="423536"/>
    <lineage>
        <taxon>Eukaryota</taxon>
        <taxon>Sar</taxon>
        <taxon>Alveolata</taxon>
        <taxon>Perkinsozoa</taxon>
        <taxon>Perkinsea</taxon>
        <taxon>Perkinsida</taxon>
        <taxon>Perkinsidae</taxon>
        <taxon>Perkinsus</taxon>
    </lineage>
</organism>
<evidence type="ECO:0000313" key="2">
    <source>
        <dbReference type="Proteomes" id="UP000007800"/>
    </source>
</evidence>
<dbReference type="InParanoid" id="C5KPK4"/>
<evidence type="ECO:0000313" key="1">
    <source>
        <dbReference type="EMBL" id="EER13580.1"/>
    </source>
</evidence>
<proteinExistence type="predicted"/>
<keyword evidence="2" id="KW-1185">Reference proteome</keyword>
<reference evidence="1 2" key="1">
    <citation type="submission" date="2008-07" db="EMBL/GenBank/DDBJ databases">
        <authorList>
            <person name="El-Sayed N."/>
            <person name="Caler E."/>
            <person name="Inman J."/>
            <person name="Amedeo P."/>
            <person name="Hass B."/>
            <person name="Wortman J."/>
        </authorList>
    </citation>
    <scope>NUCLEOTIDE SEQUENCE [LARGE SCALE GENOMIC DNA]</scope>
    <source>
        <strain evidence="2">ATCC 50983 / TXsc</strain>
    </source>
</reference>
<sequence length="183" mass="20820">MTTLCGSSVERVLKICDEVSKDVGMETTPFVVDWYNDFRIEVAPELPQLIEVSGRNRLGVICISNKNFFRGAVLEAYSKRVNDGENVEEKFDFVSEGSDFIGRKLKPLLVEELSCEDHIVKVMNVDKPPFLHVQSLGQVAGLDMHLSPEFLQEGPEKIEWEVEVREAMHDVRDKDLWGSAYDK</sequence>
<dbReference type="GeneID" id="9042561"/>
<protein>
    <submittedName>
        <fullName evidence="1">Uncharacterized protein</fullName>
    </submittedName>
</protein>
<accession>C5KPK4</accession>
<gene>
    <name evidence="1" type="ORF">Pmar_PMAR003793</name>
</gene>
<dbReference type="OMA" id="CEDHIVK"/>
<dbReference type="EMBL" id="GG675133">
    <property type="protein sequence ID" value="EER13580.1"/>
    <property type="molecule type" value="Genomic_DNA"/>
</dbReference>
<dbReference type="OrthoDB" id="409189at2759"/>
<name>C5KPK4_PERM5</name>
<dbReference type="RefSeq" id="XP_002781785.1">
    <property type="nucleotide sequence ID" value="XM_002781739.1"/>
</dbReference>
<dbReference type="AlphaFoldDB" id="C5KPK4"/>
<feature type="non-terminal residue" evidence="1">
    <location>
        <position position="183"/>
    </location>
</feature>
<dbReference type="Proteomes" id="UP000007800">
    <property type="component" value="Unassembled WGS sequence"/>
</dbReference>